<reference evidence="3 4" key="1">
    <citation type="submission" date="2012-04" db="EMBL/GenBank/DDBJ databases">
        <title>The Genome Sequence of Saprolegnia declina VS20.</title>
        <authorList>
            <consortium name="The Broad Institute Genome Sequencing Platform"/>
            <person name="Russ C."/>
            <person name="Nusbaum C."/>
            <person name="Tyler B."/>
            <person name="van West P."/>
            <person name="Dieguez-Uribeondo J."/>
            <person name="de Bruijn I."/>
            <person name="Tripathy S."/>
            <person name="Jiang R."/>
            <person name="Young S.K."/>
            <person name="Zeng Q."/>
            <person name="Gargeya S."/>
            <person name="Fitzgerald M."/>
            <person name="Haas B."/>
            <person name="Abouelleil A."/>
            <person name="Alvarado L."/>
            <person name="Arachchi H.M."/>
            <person name="Berlin A."/>
            <person name="Chapman S.B."/>
            <person name="Goldberg J."/>
            <person name="Griggs A."/>
            <person name="Gujja S."/>
            <person name="Hansen M."/>
            <person name="Howarth C."/>
            <person name="Imamovic A."/>
            <person name="Larimer J."/>
            <person name="McCowen C."/>
            <person name="Montmayeur A."/>
            <person name="Murphy C."/>
            <person name="Neiman D."/>
            <person name="Pearson M."/>
            <person name="Priest M."/>
            <person name="Roberts A."/>
            <person name="Saif S."/>
            <person name="Shea T."/>
            <person name="Sisk P."/>
            <person name="Sykes S."/>
            <person name="Wortman J."/>
            <person name="Nusbaum C."/>
            <person name="Birren B."/>
        </authorList>
    </citation>
    <scope>NUCLEOTIDE SEQUENCE [LARGE SCALE GENOMIC DNA]</scope>
    <source>
        <strain evidence="3 4">VS20</strain>
    </source>
</reference>
<keyword evidence="4" id="KW-1185">Reference proteome</keyword>
<proteinExistence type="predicted"/>
<dbReference type="GeneID" id="19948772"/>
<dbReference type="Proteomes" id="UP000030762">
    <property type="component" value="Unassembled WGS sequence"/>
</dbReference>
<feature type="domain" description="NET" evidence="2">
    <location>
        <begin position="12"/>
        <end position="60"/>
    </location>
</feature>
<sequence length="223" mass="24666">MRSPTRDALAGLVSQITMLSSDALEGLLALVAQYEPSHVANCSSEEVELDLERLQPMTLMAVAHSPFSLNRSPVAKAALPQSHEVQRRRVSLIGRLFTSNEPRDPIYQPPPLHPKKPSSKRALHDIPDDDDQPIVRRADASESMTNTILISMRPDELASMASSSDANDDDENDSDDPEHGLADPRIYEMLKKINRCLETIQAIKADVHARHVPEYARATSTSL</sequence>
<gene>
    <name evidence="3" type="ORF">SDRG_08045</name>
</gene>
<protein>
    <recommendedName>
        <fullName evidence="2">NET domain-containing protein</fullName>
    </recommendedName>
</protein>
<dbReference type="Pfam" id="PF17035">
    <property type="entry name" value="BET"/>
    <property type="match status" value="1"/>
</dbReference>
<dbReference type="InterPro" id="IPR038336">
    <property type="entry name" value="NET_sf"/>
</dbReference>
<dbReference type="VEuPathDB" id="FungiDB:SDRG_08045"/>
<organism evidence="3 4">
    <name type="scientific">Saprolegnia diclina (strain VS20)</name>
    <dbReference type="NCBI Taxonomy" id="1156394"/>
    <lineage>
        <taxon>Eukaryota</taxon>
        <taxon>Sar</taxon>
        <taxon>Stramenopiles</taxon>
        <taxon>Oomycota</taxon>
        <taxon>Saprolegniomycetes</taxon>
        <taxon>Saprolegniales</taxon>
        <taxon>Saprolegniaceae</taxon>
        <taxon>Saprolegnia</taxon>
    </lineage>
</organism>
<dbReference type="InParanoid" id="T0RP84"/>
<dbReference type="RefSeq" id="XP_008612135.1">
    <property type="nucleotide sequence ID" value="XM_008613913.1"/>
</dbReference>
<accession>T0RP84</accession>
<feature type="compositionally biased region" description="Acidic residues" evidence="1">
    <location>
        <begin position="166"/>
        <end position="176"/>
    </location>
</feature>
<dbReference type="OMA" id="SESMTHT"/>
<evidence type="ECO:0000313" key="3">
    <source>
        <dbReference type="EMBL" id="EQC34273.1"/>
    </source>
</evidence>
<name>T0RP84_SAPDV</name>
<dbReference type="OrthoDB" id="76653at2759"/>
<dbReference type="AlphaFoldDB" id="T0RP84"/>
<evidence type="ECO:0000259" key="2">
    <source>
        <dbReference type="Pfam" id="PF17035"/>
    </source>
</evidence>
<evidence type="ECO:0000313" key="4">
    <source>
        <dbReference type="Proteomes" id="UP000030762"/>
    </source>
</evidence>
<dbReference type="InterPro" id="IPR027353">
    <property type="entry name" value="NET_dom"/>
</dbReference>
<dbReference type="EMBL" id="JH767155">
    <property type="protein sequence ID" value="EQC34273.1"/>
    <property type="molecule type" value="Genomic_DNA"/>
</dbReference>
<evidence type="ECO:0000256" key="1">
    <source>
        <dbReference type="SAM" id="MobiDB-lite"/>
    </source>
</evidence>
<dbReference type="Gene3D" id="1.20.1270.220">
    <property type="match status" value="1"/>
</dbReference>
<feature type="region of interest" description="Disordered" evidence="1">
    <location>
        <begin position="99"/>
        <end position="182"/>
    </location>
</feature>